<feature type="domain" description="VWFA" evidence="1">
    <location>
        <begin position="96"/>
        <end position="282"/>
    </location>
</feature>
<dbReference type="WBParaSite" id="PSAMB.scaffold7912size6899.g30699.t1">
    <property type="protein sequence ID" value="PSAMB.scaffold7912size6899.g30699.t1"/>
    <property type="gene ID" value="PSAMB.scaffold7912size6899.g30699"/>
</dbReference>
<evidence type="ECO:0000313" key="2">
    <source>
        <dbReference type="Proteomes" id="UP000887566"/>
    </source>
</evidence>
<keyword evidence="2" id="KW-1185">Reference proteome</keyword>
<dbReference type="SMART" id="SM00327">
    <property type="entry name" value="VWA"/>
    <property type="match status" value="1"/>
</dbReference>
<dbReference type="Proteomes" id="UP000887566">
    <property type="component" value="Unplaced"/>
</dbReference>
<dbReference type="InterPro" id="IPR002035">
    <property type="entry name" value="VWF_A"/>
</dbReference>
<evidence type="ECO:0000259" key="1">
    <source>
        <dbReference type="PROSITE" id="PS50234"/>
    </source>
</evidence>
<dbReference type="Pfam" id="PF24415">
    <property type="entry name" value="Ig_Irg-7"/>
    <property type="match status" value="1"/>
</dbReference>
<sequence length="285" mass="30857">MVHARGLTRGRLSYVEIASDKGLVFTSPLARRSNCSYEFYSTNSFPCNLLTFIIAVHGYDDFGLNFRRLAIGHCVDTRPIPSPPPAFCDLKQRKLDLVFILDASMPNSSFQVVKTFVKTLLIAYNINGNFTQIGLMTVAATAQPKFMLITSQNGGVPALVDPVPWDGSNGQNMTAALTLLTSTFTQQSNGYRNDAQHLAIYITSNAGFTDGDPIQQANTIRRSGSWGIATVGYGILSGANAANNLIELAGGNRCSYRSGNPTDLNTNGLNFLQSRTCFDGQLCSS</sequence>
<dbReference type="PROSITE" id="PS50234">
    <property type="entry name" value="VWFA"/>
    <property type="match status" value="1"/>
</dbReference>
<name>A0A914XG66_9BILA</name>
<dbReference type="InterPro" id="IPR053295">
    <property type="entry name" value="Innate_immunity_reg"/>
</dbReference>
<evidence type="ECO:0000313" key="3">
    <source>
        <dbReference type="WBParaSite" id="PSAMB.scaffold7912size6899.g30699.t1"/>
    </source>
</evidence>
<dbReference type="InterPro" id="IPR057085">
    <property type="entry name" value="Ig_Irg-7"/>
</dbReference>
<dbReference type="Gene3D" id="3.40.50.410">
    <property type="entry name" value="von Willebrand factor, type A domain"/>
    <property type="match status" value="1"/>
</dbReference>
<dbReference type="SUPFAM" id="SSF53300">
    <property type="entry name" value="vWA-like"/>
    <property type="match status" value="1"/>
</dbReference>
<reference evidence="3" key="1">
    <citation type="submission" date="2022-11" db="UniProtKB">
        <authorList>
            <consortium name="WormBaseParasite"/>
        </authorList>
    </citation>
    <scope>IDENTIFICATION</scope>
</reference>
<dbReference type="CDD" id="cd01450">
    <property type="entry name" value="vWFA_subfamily_ECM"/>
    <property type="match status" value="1"/>
</dbReference>
<proteinExistence type="predicted"/>
<accession>A0A914XG66</accession>
<dbReference type="InterPro" id="IPR036465">
    <property type="entry name" value="vWFA_dom_sf"/>
</dbReference>
<dbReference type="PANTHER" id="PTHR47324">
    <property type="entry name" value="PROTEIN IRG-7-RELATED"/>
    <property type="match status" value="1"/>
</dbReference>
<dbReference type="Pfam" id="PF00092">
    <property type="entry name" value="VWA"/>
    <property type="match status" value="1"/>
</dbReference>
<organism evidence="2 3">
    <name type="scientific">Plectus sambesii</name>
    <dbReference type="NCBI Taxonomy" id="2011161"/>
    <lineage>
        <taxon>Eukaryota</taxon>
        <taxon>Metazoa</taxon>
        <taxon>Ecdysozoa</taxon>
        <taxon>Nematoda</taxon>
        <taxon>Chromadorea</taxon>
        <taxon>Plectida</taxon>
        <taxon>Plectina</taxon>
        <taxon>Plectoidea</taxon>
        <taxon>Plectidae</taxon>
        <taxon>Plectus</taxon>
    </lineage>
</organism>
<protein>
    <submittedName>
        <fullName evidence="3">VWFA domain-containing protein</fullName>
    </submittedName>
</protein>
<dbReference type="AlphaFoldDB" id="A0A914XG66"/>